<dbReference type="SUPFAM" id="SSF50324">
    <property type="entry name" value="Inorganic pyrophosphatase"/>
    <property type="match status" value="1"/>
</dbReference>
<evidence type="ECO:0000256" key="7">
    <source>
        <dbReference type="HAMAP-Rule" id="MF_00209"/>
    </source>
</evidence>
<evidence type="ECO:0000256" key="1">
    <source>
        <dbReference type="ARBA" id="ARBA00001946"/>
    </source>
</evidence>
<dbReference type="Pfam" id="PF00719">
    <property type="entry name" value="Pyrophosphatase"/>
    <property type="match status" value="1"/>
</dbReference>
<evidence type="ECO:0000256" key="4">
    <source>
        <dbReference type="ARBA" id="ARBA00022801"/>
    </source>
</evidence>
<dbReference type="FunFam" id="3.90.80.10:FF:000003">
    <property type="entry name" value="Inorganic pyrophosphatase"/>
    <property type="match status" value="1"/>
</dbReference>
<feature type="binding site" evidence="7">
    <location>
        <position position="105"/>
    </location>
    <ligand>
        <name>Mg(2+)</name>
        <dbReference type="ChEBI" id="CHEBI:18420"/>
        <label>1</label>
    </ligand>
</feature>
<name>A0A9D9DED2_9PROT</name>
<evidence type="ECO:0000256" key="5">
    <source>
        <dbReference type="ARBA" id="ARBA00022842"/>
    </source>
</evidence>
<organism evidence="8 9">
    <name type="scientific">Candidatus Enterousia avistercoris</name>
    <dbReference type="NCBI Taxonomy" id="2840788"/>
    <lineage>
        <taxon>Bacteria</taxon>
        <taxon>Pseudomonadati</taxon>
        <taxon>Pseudomonadota</taxon>
        <taxon>Alphaproteobacteria</taxon>
        <taxon>Candidatus Enterousia</taxon>
    </lineage>
</organism>
<comment type="function">
    <text evidence="7">Catalyzes the hydrolysis of inorganic pyrophosphate (PPi) forming two phosphate ions.</text>
</comment>
<dbReference type="GO" id="GO:0006796">
    <property type="term" value="P:phosphate-containing compound metabolic process"/>
    <property type="evidence" value="ECO:0007669"/>
    <property type="project" value="InterPro"/>
</dbReference>
<keyword evidence="5 7" id="KW-0460">Magnesium</keyword>
<feature type="binding site" evidence="7">
    <location>
        <position position="73"/>
    </location>
    <ligand>
        <name>Mg(2+)</name>
        <dbReference type="ChEBI" id="CHEBI:18420"/>
        <label>1</label>
    </ligand>
</feature>
<dbReference type="PROSITE" id="PS00387">
    <property type="entry name" value="PPASE"/>
    <property type="match status" value="1"/>
</dbReference>
<dbReference type="EMBL" id="JADINC010000023">
    <property type="protein sequence ID" value="MBO8425112.1"/>
    <property type="molecule type" value="Genomic_DNA"/>
</dbReference>
<feature type="binding site" evidence="7">
    <location>
        <position position="46"/>
    </location>
    <ligand>
        <name>substrate</name>
    </ligand>
</feature>
<dbReference type="InterPro" id="IPR036649">
    <property type="entry name" value="Pyrophosphatase_sf"/>
</dbReference>
<dbReference type="GO" id="GO:0000287">
    <property type="term" value="F:magnesium ion binding"/>
    <property type="evidence" value="ECO:0007669"/>
    <property type="project" value="UniProtKB-UniRule"/>
</dbReference>
<feature type="binding site" evidence="7">
    <location>
        <position position="144"/>
    </location>
    <ligand>
        <name>substrate</name>
    </ligand>
</feature>
<evidence type="ECO:0000256" key="3">
    <source>
        <dbReference type="ARBA" id="ARBA00022723"/>
    </source>
</evidence>
<dbReference type="GO" id="GO:0004427">
    <property type="term" value="F:inorganic diphosphate phosphatase activity"/>
    <property type="evidence" value="ECO:0007669"/>
    <property type="project" value="UniProtKB-UniRule"/>
</dbReference>
<feature type="binding site" evidence="7">
    <location>
        <position position="58"/>
    </location>
    <ligand>
        <name>substrate</name>
    </ligand>
</feature>
<dbReference type="AlphaFoldDB" id="A0A9D9DED2"/>
<evidence type="ECO:0000256" key="2">
    <source>
        <dbReference type="ARBA" id="ARBA00022490"/>
    </source>
</evidence>
<evidence type="ECO:0000313" key="9">
    <source>
        <dbReference type="Proteomes" id="UP000823630"/>
    </source>
</evidence>
<keyword evidence="3 7" id="KW-0479">Metal-binding</keyword>
<dbReference type="NCBIfam" id="NF002317">
    <property type="entry name" value="PRK01250.1"/>
    <property type="match status" value="1"/>
</dbReference>
<feature type="binding site" evidence="7">
    <location>
        <position position="68"/>
    </location>
    <ligand>
        <name>Mg(2+)</name>
        <dbReference type="ChEBI" id="CHEBI:18420"/>
        <label>1</label>
    </ligand>
</feature>
<dbReference type="Gene3D" id="3.90.80.10">
    <property type="entry name" value="Inorganic pyrophosphatase"/>
    <property type="match status" value="1"/>
</dbReference>
<dbReference type="EC" id="3.6.1.1" evidence="7"/>
<proteinExistence type="inferred from homology"/>
<comment type="catalytic activity">
    <reaction evidence="6 7">
        <text>diphosphate + H2O = 2 phosphate + H(+)</text>
        <dbReference type="Rhea" id="RHEA:24576"/>
        <dbReference type="ChEBI" id="CHEBI:15377"/>
        <dbReference type="ChEBI" id="CHEBI:15378"/>
        <dbReference type="ChEBI" id="CHEBI:33019"/>
        <dbReference type="ChEBI" id="CHEBI:43474"/>
        <dbReference type="EC" id="3.6.1.1"/>
    </reaction>
</comment>
<keyword evidence="4 7" id="KW-0378">Hydrolase</keyword>
<comment type="similarity">
    <text evidence="7">Belongs to the PPase family.</text>
</comment>
<keyword evidence="2 7" id="KW-0963">Cytoplasm</keyword>
<comment type="subunit">
    <text evidence="7">Homohexamer.</text>
</comment>
<gene>
    <name evidence="7 8" type="primary">ppa</name>
    <name evidence="8" type="ORF">IAC69_01380</name>
</gene>
<feature type="binding site" evidence="7">
    <location>
        <position position="32"/>
    </location>
    <ligand>
        <name>substrate</name>
    </ligand>
</feature>
<evidence type="ECO:0000313" key="8">
    <source>
        <dbReference type="EMBL" id="MBO8425112.1"/>
    </source>
</evidence>
<comment type="caution">
    <text evidence="8">The sequence shown here is derived from an EMBL/GenBank/DDBJ whole genome shotgun (WGS) entry which is preliminary data.</text>
</comment>
<comment type="cofactor">
    <cofactor evidence="1 7">
        <name>Mg(2+)</name>
        <dbReference type="ChEBI" id="CHEBI:18420"/>
    </cofactor>
</comment>
<reference evidence="8" key="2">
    <citation type="journal article" date="2021" name="PeerJ">
        <title>Extensive microbial diversity within the chicken gut microbiome revealed by metagenomics and culture.</title>
        <authorList>
            <person name="Gilroy R."/>
            <person name="Ravi A."/>
            <person name="Getino M."/>
            <person name="Pursley I."/>
            <person name="Horton D.L."/>
            <person name="Alikhan N.F."/>
            <person name="Baker D."/>
            <person name="Gharbi K."/>
            <person name="Hall N."/>
            <person name="Watson M."/>
            <person name="Adriaenssens E.M."/>
            <person name="Foster-Nyarko E."/>
            <person name="Jarju S."/>
            <person name="Secka A."/>
            <person name="Antonio M."/>
            <person name="Oren A."/>
            <person name="Chaudhuri R.R."/>
            <person name="La Ragione R."/>
            <person name="Hildebrand F."/>
            <person name="Pallen M.J."/>
        </authorList>
    </citation>
    <scope>NUCLEOTIDE SEQUENCE</scope>
    <source>
        <strain evidence="8">8207</strain>
    </source>
</reference>
<dbReference type="HAMAP" id="MF_00209">
    <property type="entry name" value="Inorganic_PPase"/>
    <property type="match status" value="1"/>
</dbReference>
<dbReference type="CDD" id="cd00412">
    <property type="entry name" value="pyrophosphatase"/>
    <property type="match status" value="1"/>
</dbReference>
<feature type="binding site" evidence="7">
    <location>
        <position position="73"/>
    </location>
    <ligand>
        <name>Mg(2+)</name>
        <dbReference type="ChEBI" id="CHEBI:18420"/>
        <label>2</label>
    </ligand>
</feature>
<evidence type="ECO:0000256" key="6">
    <source>
        <dbReference type="ARBA" id="ARBA00047820"/>
    </source>
</evidence>
<dbReference type="InterPro" id="IPR008162">
    <property type="entry name" value="Pyrophosphatase"/>
</dbReference>
<sequence length="183" mass="20839">MIMTSIEEIVPGKEPPKKMNAIIEVPENGHVKYEINKETGLLRVDRILHTPMAYPANYGYFPGTLGDDGDPLDCVVVCNSPLHPGVLIEVRPIGALLMEDQAGGDEKIICVPLDNIDPFYTKTKFIEQLPEILRAKIEYFFQHYKDLQPNSWSRVKGWADRETADKLIMDSIDRYWAHKRAAQ</sequence>
<dbReference type="GO" id="GO:0005737">
    <property type="term" value="C:cytoplasm"/>
    <property type="evidence" value="ECO:0007669"/>
    <property type="project" value="UniProtKB-SubCell"/>
</dbReference>
<reference evidence="8" key="1">
    <citation type="submission" date="2020-10" db="EMBL/GenBank/DDBJ databases">
        <authorList>
            <person name="Gilroy R."/>
        </authorList>
    </citation>
    <scope>NUCLEOTIDE SEQUENCE</scope>
    <source>
        <strain evidence="8">8207</strain>
    </source>
</reference>
<comment type="subcellular location">
    <subcellularLocation>
        <location evidence="7">Cytoplasm</location>
    </subcellularLocation>
</comment>
<dbReference type="Proteomes" id="UP000823630">
    <property type="component" value="Unassembled WGS sequence"/>
</dbReference>
<accession>A0A9D9DED2</accession>
<dbReference type="PANTHER" id="PTHR10286">
    <property type="entry name" value="INORGANIC PYROPHOSPHATASE"/>
    <property type="match status" value="1"/>
</dbReference>
<protein>
    <recommendedName>
        <fullName evidence="7">Inorganic pyrophosphatase</fullName>
        <ecNumber evidence="7">3.6.1.1</ecNumber>
    </recommendedName>
    <alternativeName>
        <fullName evidence="7">Pyrophosphate phospho-hydrolase</fullName>
        <shortName evidence="7">PPase</shortName>
    </alternativeName>
</protein>